<dbReference type="InterPro" id="IPR044751">
    <property type="entry name" value="Ion_transp-like_CBS"/>
</dbReference>
<name>A0ABT8EXV5_9ACTN</name>
<evidence type="ECO:0000256" key="11">
    <source>
        <dbReference type="SAM" id="MobiDB-lite"/>
    </source>
</evidence>
<reference evidence="15" key="1">
    <citation type="submission" date="2023-06" db="EMBL/GenBank/DDBJ databases">
        <title>Draft genome sequence of Nocardioides sp. SOB72.</title>
        <authorList>
            <person name="Zhang G."/>
        </authorList>
    </citation>
    <scope>NUCLEOTIDE SEQUENCE</scope>
    <source>
        <strain evidence="15">SOB72</strain>
    </source>
</reference>
<comment type="caution">
    <text evidence="15">The sequence shown here is derived from an EMBL/GenBank/DDBJ whole genome shotgun (WGS) entry which is preliminary data.</text>
</comment>
<evidence type="ECO:0000256" key="9">
    <source>
        <dbReference type="PROSITE-ProRule" id="PRU00703"/>
    </source>
</evidence>
<keyword evidence="4 10" id="KW-0812">Transmembrane</keyword>
<dbReference type="InterPro" id="IPR036318">
    <property type="entry name" value="FAD-bd_PCMH-like_sf"/>
</dbReference>
<evidence type="ECO:0000256" key="3">
    <source>
        <dbReference type="ARBA" id="ARBA00022475"/>
    </source>
</evidence>
<evidence type="ECO:0000256" key="10">
    <source>
        <dbReference type="PROSITE-ProRule" id="PRU01193"/>
    </source>
</evidence>
<evidence type="ECO:0000256" key="5">
    <source>
        <dbReference type="ARBA" id="ARBA00022737"/>
    </source>
</evidence>
<evidence type="ECO:0000313" key="15">
    <source>
        <dbReference type="EMBL" id="MDN4162879.1"/>
    </source>
</evidence>
<dbReference type="InterPro" id="IPR005170">
    <property type="entry name" value="Transptr-assoc_dom"/>
</dbReference>
<dbReference type="InterPro" id="IPR046342">
    <property type="entry name" value="CBS_dom_sf"/>
</dbReference>
<feature type="transmembrane region" description="Helical" evidence="12">
    <location>
        <begin position="61"/>
        <end position="80"/>
    </location>
</feature>
<evidence type="ECO:0000256" key="12">
    <source>
        <dbReference type="SAM" id="Phobius"/>
    </source>
</evidence>
<comment type="similarity">
    <text evidence="2">Belongs to the UPF0053 family.</text>
</comment>
<dbReference type="RefSeq" id="WP_300962020.1">
    <property type="nucleotide sequence ID" value="NZ_JAUHJR010000007.1"/>
</dbReference>
<keyword evidence="16" id="KW-1185">Reference proteome</keyword>
<dbReference type="SMART" id="SM01091">
    <property type="entry name" value="CorC_HlyC"/>
    <property type="match status" value="1"/>
</dbReference>
<evidence type="ECO:0000256" key="8">
    <source>
        <dbReference type="ARBA" id="ARBA00023136"/>
    </source>
</evidence>
<dbReference type="Pfam" id="PF00571">
    <property type="entry name" value="CBS"/>
    <property type="match status" value="2"/>
</dbReference>
<keyword evidence="7 9" id="KW-0129">CBS domain</keyword>
<keyword evidence="3" id="KW-1003">Cell membrane</keyword>
<dbReference type="PROSITE" id="PS51846">
    <property type="entry name" value="CNNM"/>
    <property type="match status" value="1"/>
</dbReference>
<gene>
    <name evidence="15" type="ORF">QWY29_16035</name>
</gene>
<comment type="subcellular location">
    <subcellularLocation>
        <location evidence="1">Cell membrane</location>
        <topology evidence="1">Multi-pass membrane protein</topology>
    </subcellularLocation>
</comment>
<feature type="domain" description="CBS" evidence="13">
    <location>
        <begin position="276"/>
        <end position="333"/>
    </location>
</feature>
<dbReference type="Gene3D" id="3.10.580.10">
    <property type="entry name" value="CBS-domain"/>
    <property type="match status" value="1"/>
</dbReference>
<dbReference type="InterPro" id="IPR016169">
    <property type="entry name" value="FAD-bd_PCMH_sub2"/>
</dbReference>
<keyword evidence="5" id="KW-0677">Repeat</keyword>
<evidence type="ECO:0000256" key="2">
    <source>
        <dbReference type="ARBA" id="ARBA00006337"/>
    </source>
</evidence>
<dbReference type="InterPro" id="IPR000644">
    <property type="entry name" value="CBS_dom"/>
</dbReference>
<evidence type="ECO:0000259" key="14">
    <source>
        <dbReference type="PROSITE" id="PS51846"/>
    </source>
</evidence>
<dbReference type="PANTHER" id="PTHR22777:SF32">
    <property type="entry name" value="UPF0053 INNER MEMBRANE PROTEIN YFJD"/>
    <property type="match status" value="1"/>
</dbReference>
<dbReference type="Pfam" id="PF03471">
    <property type="entry name" value="CorC_HlyC"/>
    <property type="match status" value="1"/>
</dbReference>
<dbReference type="SMART" id="SM00116">
    <property type="entry name" value="CBS"/>
    <property type="match status" value="2"/>
</dbReference>
<dbReference type="PANTHER" id="PTHR22777">
    <property type="entry name" value="HEMOLYSIN-RELATED"/>
    <property type="match status" value="1"/>
</dbReference>
<evidence type="ECO:0000259" key="13">
    <source>
        <dbReference type="PROSITE" id="PS51371"/>
    </source>
</evidence>
<dbReference type="SUPFAM" id="SSF56176">
    <property type="entry name" value="FAD-binding/transporter-associated domain-like"/>
    <property type="match status" value="1"/>
</dbReference>
<dbReference type="Proteomes" id="UP001168537">
    <property type="component" value="Unassembled WGS sequence"/>
</dbReference>
<feature type="domain" description="CBS" evidence="13">
    <location>
        <begin position="208"/>
        <end position="267"/>
    </location>
</feature>
<dbReference type="EMBL" id="JAUHJR010000007">
    <property type="protein sequence ID" value="MDN4162879.1"/>
    <property type="molecule type" value="Genomic_DNA"/>
</dbReference>
<keyword evidence="6 10" id="KW-1133">Transmembrane helix</keyword>
<protein>
    <submittedName>
        <fullName evidence="15">Hemolysin family protein</fullName>
    </submittedName>
</protein>
<dbReference type="InterPro" id="IPR002550">
    <property type="entry name" value="CNNM"/>
</dbReference>
<evidence type="ECO:0000313" key="16">
    <source>
        <dbReference type="Proteomes" id="UP001168537"/>
    </source>
</evidence>
<dbReference type="Pfam" id="PF01595">
    <property type="entry name" value="CNNM"/>
    <property type="match status" value="1"/>
</dbReference>
<keyword evidence="8 10" id="KW-0472">Membrane</keyword>
<evidence type="ECO:0000256" key="4">
    <source>
        <dbReference type="ARBA" id="ARBA00022692"/>
    </source>
</evidence>
<sequence>MTAGDVGLLVTAAALVVLAGLFSAVDAGIGAFSRARAEELVGEERAGAKKLVALLDEPVRFLNTALFLRLLCEVAAIVLVTLQIDEGVDGAWWASVLLTIAIMLVVSFVVIGVAPRTLGRQHSETVALYSAGPLMALSKVLGPLPRLLIVVGNALTPGKGFREGPFSTETELRELVDLAEASAVIESGERRMIHSVFELGDTTAREVMVPRNDVVYVERHKNLRQTMSLFLRSGFSRVPVIEDNLDTILGFAYLKDVVRRDFEAPEVELTQRIDEVMRPATYVPESKPVDALLSEMQANRQHIAVVVDEYGGTAGIITIEDLLEEIVGEITDEYDEEQVDSERLQDEEGQPEGWRVSSRFPVDDLDELFGFDVEEEDVDSVGGLMAKHLGRVPIPGSVVKAHGLRFEAEGPAGRRNKVATVRIAPVGPDDDDSQEDE</sequence>
<evidence type="ECO:0000256" key="6">
    <source>
        <dbReference type="ARBA" id="ARBA00022989"/>
    </source>
</evidence>
<feature type="transmembrane region" description="Helical" evidence="12">
    <location>
        <begin position="92"/>
        <end position="114"/>
    </location>
</feature>
<feature type="domain" description="CNNM transmembrane" evidence="14">
    <location>
        <begin position="1"/>
        <end position="189"/>
    </location>
</feature>
<dbReference type="PROSITE" id="PS51371">
    <property type="entry name" value="CBS"/>
    <property type="match status" value="2"/>
</dbReference>
<evidence type="ECO:0000256" key="7">
    <source>
        <dbReference type="ARBA" id="ARBA00023122"/>
    </source>
</evidence>
<dbReference type="SUPFAM" id="SSF54631">
    <property type="entry name" value="CBS-domain pair"/>
    <property type="match status" value="1"/>
</dbReference>
<feature type="region of interest" description="Disordered" evidence="11">
    <location>
        <begin position="335"/>
        <end position="356"/>
    </location>
</feature>
<evidence type="ECO:0000256" key="1">
    <source>
        <dbReference type="ARBA" id="ARBA00004651"/>
    </source>
</evidence>
<organism evidence="15 16">
    <name type="scientific">Nocardioides abyssi</name>
    <dbReference type="NCBI Taxonomy" id="3058370"/>
    <lineage>
        <taxon>Bacteria</taxon>
        <taxon>Bacillati</taxon>
        <taxon>Actinomycetota</taxon>
        <taxon>Actinomycetes</taxon>
        <taxon>Propionibacteriales</taxon>
        <taxon>Nocardioidaceae</taxon>
        <taxon>Nocardioides</taxon>
    </lineage>
</organism>
<accession>A0ABT8EXV5</accession>
<dbReference type="Gene3D" id="3.30.465.10">
    <property type="match status" value="1"/>
</dbReference>
<dbReference type="CDD" id="cd04590">
    <property type="entry name" value="CBS_pair_CorC_HlyC_assoc"/>
    <property type="match status" value="1"/>
</dbReference>
<proteinExistence type="inferred from homology"/>